<reference evidence="1 2" key="1">
    <citation type="journal article" date="2023" name="IMA Fungus">
        <title>Comparative genomic study of the Penicillium genus elucidates a diverse pangenome and 15 lateral gene transfer events.</title>
        <authorList>
            <person name="Petersen C."/>
            <person name="Sorensen T."/>
            <person name="Nielsen M.R."/>
            <person name="Sondergaard T.E."/>
            <person name="Sorensen J.L."/>
            <person name="Fitzpatrick D.A."/>
            <person name="Frisvad J.C."/>
            <person name="Nielsen K.L."/>
        </authorList>
    </citation>
    <scope>NUCLEOTIDE SEQUENCE [LARGE SCALE GENOMIC DNA]</scope>
    <source>
        <strain evidence="1 2">IBT 35679</strain>
    </source>
</reference>
<dbReference type="PANTHER" id="PTHR42085:SF2">
    <property type="entry name" value="F-BOX DOMAIN-CONTAINING PROTEIN"/>
    <property type="match status" value="1"/>
</dbReference>
<comment type="caution">
    <text evidence="1">The sequence shown here is derived from an EMBL/GenBank/DDBJ whole genome shotgun (WGS) entry which is preliminary data.</text>
</comment>
<protein>
    <recommendedName>
        <fullName evidence="3">F-box domain-containing protein</fullName>
    </recommendedName>
</protein>
<accession>A0AAD6D4A7</accession>
<dbReference type="Proteomes" id="UP001220324">
    <property type="component" value="Unassembled WGS sequence"/>
</dbReference>
<evidence type="ECO:0008006" key="3">
    <source>
        <dbReference type="Google" id="ProtNLM"/>
    </source>
</evidence>
<sequence>MASRAAKKAAKKAQAASEFYDGEDFVEPVSLPTSFRFFDLPSEIRLNIYHFVLFTPTKKTAKKNAGTVGASAKKAKLVAPATQRIALFLVSRRVHEEASHYFYSSQIFRVFYIQDFSRRPTLRGIPPCYRPLITTIELILGNSWTAPPKSWAVDDKMGLPEMTLLHTLRVFVECDPSQPIFEGFRVSKEYYTEFSGRLIKEILDRLPALKFVEFDAYPSVKRDGSLMTRLMKEARAANKKIIWGPERGWTDDDDVGYVHIEDPIPVPDSLPSYTPDPVDELENRIQELALGVRS</sequence>
<organism evidence="1 2">
    <name type="scientific">Penicillium frequentans</name>
    <dbReference type="NCBI Taxonomy" id="3151616"/>
    <lineage>
        <taxon>Eukaryota</taxon>
        <taxon>Fungi</taxon>
        <taxon>Dikarya</taxon>
        <taxon>Ascomycota</taxon>
        <taxon>Pezizomycotina</taxon>
        <taxon>Eurotiomycetes</taxon>
        <taxon>Eurotiomycetidae</taxon>
        <taxon>Eurotiales</taxon>
        <taxon>Aspergillaceae</taxon>
        <taxon>Penicillium</taxon>
    </lineage>
</organism>
<dbReference type="PANTHER" id="PTHR42085">
    <property type="entry name" value="F-BOX DOMAIN-CONTAINING PROTEIN"/>
    <property type="match status" value="1"/>
</dbReference>
<evidence type="ECO:0000313" key="2">
    <source>
        <dbReference type="Proteomes" id="UP001220324"/>
    </source>
</evidence>
<evidence type="ECO:0000313" key="1">
    <source>
        <dbReference type="EMBL" id="KAJ5552323.1"/>
    </source>
</evidence>
<dbReference type="AlphaFoldDB" id="A0AAD6D4A7"/>
<name>A0AAD6D4A7_9EURO</name>
<keyword evidence="2" id="KW-1185">Reference proteome</keyword>
<dbReference type="InterPro" id="IPR038883">
    <property type="entry name" value="AN11006-like"/>
</dbReference>
<proteinExistence type="predicted"/>
<dbReference type="EMBL" id="JAQIZZ010000002">
    <property type="protein sequence ID" value="KAJ5552323.1"/>
    <property type="molecule type" value="Genomic_DNA"/>
</dbReference>
<gene>
    <name evidence="1" type="ORF">N7494_001701</name>
</gene>